<evidence type="ECO:0000256" key="3">
    <source>
        <dbReference type="PIRSR" id="PIRSR600888-1"/>
    </source>
</evidence>
<name>A0A496PGS8_9MICC</name>
<dbReference type="Pfam" id="PF04321">
    <property type="entry name" value="RmlD_sub_bind"/>
    <property type="match status" value="1"/>
</dbReference>
<dbReference type="SUPFAM" id="SSF51735">
    <property type="entry name" value="NAD(P)-binding Rossmann-fold domains"/>
    <property type="match status" value="1"/>
</dbReference>
<proteinExistence type="inferred from homology"/>
<dbReference type="GO" id="GO:0005829">
    <property type="term" value="C:cytosol"/>
    <property type="evidence" value="ECO:0007669"/>
    <property type="project" value="TreeGrafter"/>
</dbReference>
<dbReference type="SUPFAM" id="SSF51182">
    <property type="entry name" value="RmlC-like cupins"/>
    <property type="match status" value="1"/>
</dbReference>
<keyword evidence="5" id="KW-0521">NADP</keyword>
<accession>A0A496PGS8</accession>
<evidence type="ECO:0000256" key="4">
    <source>
        <dbReference type="PIRSR" id="PIRSR600888-3"/>
    </source>
</evidence>
<dbReference type="PANTHER" id="PTHR10491:SF4">
    <property type="entry name" value="METHIONINE ADENOSYLTRANSFERASE 2 SUBUNIT BETA"/>
    <property type="match status" value="1"/>
</dbReference>
<feature type="active site" description="Proton donor" evidence="3">
    <location>
        <position position="130"/>
    </location>
</feature>
<dbReference type="InterPro" id="IPR011051">
    <property type="entry name" value="RmlC_Cupin_sf"/>
</dbReference>
<evidence type="ECO:0000313" key="7">
    <source>
        <dbReference type="EMBL" id="RKW69685.1"/>
    </source>
</evidence>
<comment type="pathway">
    <text evidence="5">Carbohydrate biosynthesis; dTDP-L-rhamnose biosynthesis.</text>
</comment>
<dbReference type="GO" id="GO:0008831">
    <property type="term" value="F:dTDP-4-dehydrorhamnose reductase activity"/>
    <property type="evidence" value="ECO:0007669"/>
    <property type="project" value="UniProtKB-EC"/>
</dbReference>
<evidence type="ECO:0000256" key="1">
    <source>
        <dbReference type="ARBA" id="ARBA00010154"/>
    </source>
</evidence>
<feature type="site" description="Participates in a stacking interaction with the thymidine ring of dTDP-4-oxo-6-deoxyglucose" evidence="4">
    <location>
        <position position="136"/>
    </location>
</feature>
<sequence length="468" mass="50055">MSAELIVDRTPIDGLLVIELPINGDSRGWFKENWQREKMVARGLPDFAPVQQNMSFNESPGVTRGVHAEPWDKLVSVGIGRVFGAWVDLRPGEGFGTVFTTELTPGRAVFVPRGVGNAFQTLDAGSLYSYLVNDHWSAAAKSEYTFVNLADPALGIDWPIDLERAILSDADRAHPLLADVVPMLGARTVVIGSDGQLGRELRKSLDPRTTRFLTRDHVDLARPASIEALDLQGVGTLINAAAFTQVDAAETPEGRTLAWAANASGVAHLAARCASAGVTLVHVSSDYVFDGSSASPYTEGDALSPLGVYGQSKAAGDLAAEASARKHYIIRTSWVVGDGKNFLSTMASLADRGMKPTVVDDQRGRLTSTRLIAQGIQHLLASDAPYGIYNVTGGGEPKSWAEIAAVVYAQRGRPGSDVIPVSTAMYADGRAMATRPKNSVLNLDKINSTGFHIPDHLEIISEVLAQIN</sequence>
<comment type="similarity">
    <text evidence="2 5">Belongs to the dTDP-4-dehydrorhamnose reductase family.</text>
</comment>
<dbReference type="AlphaFoldDB" id="A0A496PGS8"/>
<evidence type="ECO:0000256" key="5">
    <source>
        <dbReference type="RuleBase" id="RU364082"/>
    </source>
</evidence>
<dbReference type="RefSeq" id="WP_121485731.1">
    <property type="nucleotide sequence ID" value="NZ_QQXL01000007.1"/>
</dbReference>
<dbReference type="Gene3D" id="3.40.50.720">
    <property type="entry name" value="NAD(P)-binding Rossmann-like Domain"/>
    <property type="match status" value="1"/>
</dbReference>
<dbReference type="EC" id="1.1.1.133" evidence="5"/>
<dbReference type="GO" id="GO:0008830">
    <property type="term" value="F:dTDP-4-dehydrorhamnose 3,5-epimerase activity"/>
    <property type="evidence" value="ECO:0007669"/>
    <property type="project" value="InterPro"/>
</dbReference>
<dbReference type="CDD" id="cd05254">
    <property type="entry name" value="dTDP_HR_like_SDR_e"/>
    <property type="match status" value="1"/>
</dbReference>
<organism evidence="7 8">
    <name type="scientific">Galactobacter caseinivorans</name>
    <dbReference type="NCBI Taxonomy" id="2676123"/>
    <lineage>
        <taxon>Bacteria</taxon>
        <taxon>Bacillati</taxon>
        <taxon>Actinomycetota</taxon>
        <taxon>Actinomycetes</taxon>
        <taxon>Micrococcales</taxon>
        <taxon>Micrococcaceae</taxon>
        <taxon>Galactobacter</taxon>
    </lineage>
</organism>
<keyword evidence="8" id="KW-1185">Reference proteome</keyword>
<dbReference type="Proteomes" id="UP000273119">
    <property type="component" value="Unassembled WGS sequence"/>
</dbReference>
<comment type="similarity">
    <text evidence="1">Belongs to the dTDP-4-dehydrorhamnose 3,5-epimerase family.</text>
</comment>
<comment type="function">
    <text evidence="5">Catalyzes the reduction of dTDP-6-deoxy-L-lyxo-4-hexulose to yield dTDP-L-rhamnose.</text>
</comment>
<evidence type="ECO:0000256" key="2">
    <source>
        <dbReference type="ARBA" id="ARBA00010944"/>
    </source>
</evidence>
<feature type="active site" description="Proton acceptor" evidence="3">
    <location>
        <position position="67"/>
    </location>
</feature>
<evidence type="ECO:0000313" key="8">
    <source>
        <dbReference type="Proteomes" id="UP000273119"/>
    </source>
</evidence>
<dbReference type="InterPro" id="IPR014710">
    <property type="entry name" value="RmlC-like_jellyroll"/>
</dbReference>
<feature type="domain" description="RmlD-like substrate binding" evidence="6">
    <location>
        <begin position="187"/>
        <end position="466"/>
    </location>
</feature>
<dbReference type="InterPro" id="IPR005913">
    <property type="entry name" value="dTDP_dehydrorham_reduct"/>
</dbReference>
<dbReference type="InterPro" id="IPR036291">
    <property type="entry name" value="NAD(P)-bd_dom_sf"/>
</dbReference>
<reference evidence="7 8" key="1">
    <citation type="submission" date="2018-07" db="EMBL/GenBank/DDBJ databases">
        <title>Arthrobacter sp. nov., isolated from raw cow's milk with high bacterial count.</title>
        <authorList>
            <person name="Hahne J."/>
            <person name="Isele D."/>
            <person name="Lipski A."/>
        </authorList>
    </citation>
    <scope>NUCLEOTIDE SEQUENCE [LARGE SCALE GENOMIC DNA]</scope>
    <source>
        <strain evidence="7 8">JZ R-183</strain>
    </source>
</reference>
<dbReference type="InterPro" id="IPR029903">
    <property type="entry name" value="RmlD-like-bd"/>
</dbReference>
<dbReference type="GO" id="GO:0019305">
    <property type="term" value="P:dTDP-rhamnose biosynthetic process"/>
    <property type="evidence" value="ECO:0007669"/>
    <property type="project" value="UniProtKB-UniPathway"/>
</dbReference>
<dbReference type="EMBL" id="QQXL01000007">
    <property type="protein sequence ID" value="RKW69685.1"/>
    <property type="molecule type" value="Genomic_DNA"/>
</dbReference>
<comment type="caution">
    <text evidence="7">The sequence shown here is derived from an EMBL/GenBank/DDBJ whole genome shotgun (WGS) entry which is preliminary data.</text>
</comment>
<dbReference type="Gene3D" id="2.60.120.10">
    <property type="entry name" value="Jelly Rolls"/>
    <property type="match status" value="1"/>
</dbReference>
<dbReference type="Pfam" id="PF00908">
    <property type="entry name" value="dTDP_sugar_isom"/>
    <property type="match status" value="1"/>
</dbReference>
<evidence type="ECO:0000259" key="6">
    <source>
        <dbReference type="Pfam" id="PF04321"/>
    </source>
</evidence>
<dbReference type="PANTHER" id="PTHR10491">
    <property type="entry name" value="DTDP-4-DEHYDRORHAMNOSE REDUCTASE"/>
    <property type="match status" value="1"/>
</dbReference>
<gene>
    <name evidence="7" type="ORF">DWQ67_11325</name>
</gene>
<keyword evidence="5" id="KW-0560">Oxidoreductase</keyword>
<dbReference type="InterPro" id="IPR000888">
    <property type="entry name" value="RmlC-like"/>
</dbReference>
<dbReference type="Gene3D" id="3.90.25.10">
    <property type="entry name" value="UDP-galactose 4-epimerase, domain 1"/>
    <property type="match status" value="1"/>
</dbReference>
<dbReference type="UniPathway" id="UPA00124"/>
<protein>
    <recommendedName>
        <fullName evidence="5">dTDP-4-dehydrorhamnose reductase</fullName>
        <ecNumber evidence="5">1.1.1.133</ecNumber>
    </recommendedName>
</protein>